<reference evidence="3" key="1">
    <citation type="journal article" date="2023" name="Front. Microbiol.">
        <title>Ralstonia chuxiongensis sp. nov., Ralstonia mojiangensis sp. nov., and Ralstonia soli sp. nov., isolated from tobacco fields, are three novel species in the family Burkholderiaceae.</title>
        <authorList>
            <person name="Lu C.H."/>
            <person name="Zhang Y.Y."/>
            <person name="Jiang N."/>
            <person name="Chen W."/>
            <person name="Shao X."/>
            <person name="Zhao Z.M."/>
            <person name="Lu W.L."/>
            <person name="Hu X."/>
            <person name="Xi Y.X."/>
            <person name="Zou S.Y."/>
            <person name="Wei Q.J."/>
            <person name="Lin Z.L."/>
            <person name="Gong L."/>
            <person name="Gai X.T."/>
            <person name="Zhang L.Q."/>
            <person name="Li J.Y."/>
            <person name="Jin Y."/>
            <person name="Xia Z.Y."/>
        </authorList>
    </citation>
    <scope>NUCLEOTIDE SEQUENCE [LARGE SCALE GENOMIC DNA]</scope>
    <source>
        <strain evidence="3">21YRMH01-3</strain>
    </source>
</reference>
<evidence type="ECO:0008006" key="4">
    <source>
        <dbReference type="Google" id="ProtNLM"/>
    </source>
</evidence>
<gene>
    <name evidence="2" type="ORF">NKG59_06445</name>
</gene>
<accession>A0AA42BGS2</accession>
<dbReference type="AlphaFoldDB" id="A0AA42BGS2"/>
<feature type="transmembrane region" description="Helical" evidence="1">
    <location>
        <begin position="58"/>
        <end position="75"/>
    </location>
</feature>
<keyword evidence="3" id="KW-1185">Reference proteome</keyword>
<keyword evidence="1" id="KW-0812">Transmembrane</keyword>
<feature type="transmembrane region" description="Helical" evidence="1">
    <location>
        <begin position="87"/>
        <end position="106"/>
    </location>
</feature>
<organism evidence="2 3">
    <name type="scientific">Ralstonia chuxiongensis</name>
    <dbReference type="NCBI Taxonomy" id="2957504"/>
    <lineage>
        <taxon>Bacteria</taxon>
        <taxon>Pseudomonadati</taxon>
        <taxon>Pseudomonadota</taxon>
        <taxon>Betaproteobacteria</taxon>
        <taxon>Burkholderiales</taxon>
        <taxon>Burkholderiaceae</taxon>
        <taxon>Ralstonia</taxon>
    </lineage>
</organism>
<keyword evidence="1" id="KW-1133">Transmembrane helix</keyword>
<evidence type="ECO:0000256" key="1">
    <source>
        <dbReference type="SAM" id="Phobius"/>
    </source>
</evidence>
<protein>
    <recommendedName>
        <fullName evidence="4">Transmembrane protein</fullName>
    </recommendedName>
</protein>
<name>A0AA42BGS2_9RALS</name>
<proteinExistence type="predicted"/>
<evidence type="ECO:0000313" key="3">
    <source>
        <dbReference type="Proteomes" id="UP001162793"/>
    </source>
</evidence>
<comment type="caution">
    <text evidence="2">The sequence shown here is derived from an EMBL/GenBank/DDBJ whole genome shotgun (WGS) entry which is preliminary data.</text>
</comment>
<dbReference type="Proteomes" id="UP001162793">
    <property type="component" value="Unassembled WGS sequence"/>
</dbReference>
<dbReference type="RefSeq" id="WP_253535946.1">
    <property type="nucleotide sequence ID" value="NZ_JAMYWC010000002.1"/>
</dbReference>
<sequence>MDALSNPPSRQPPRRYSAVVALLLITGGLCLALGQSKNIGWLAALNWHLGYDAAGTALLWLGGLLMLPQLAYSLWLTRGPGVRGGMYRQVGVALAAAVALLVLAIAPDNVSIEHVHPRGAATNTSGEPEPVGTTQETTYAFHGFRALPGPRIERNAASAPVESVEGRPSRVVWRGDHTALLGTLDTFEAYAPDDAQAQGYECLVRTQRYFGPFSVLRLSNVRDTAEAAARPECNPLGHAQ</sequence>
<dbReference type="EMBL" id="JAMYWC010000002">
    <property type="protein sequence ID" value="MCP1171989.1"/>
    <property type="molecule type" value="Genomic_DNA"/>
</dbReference>
<evidence type="ECO:0000313" key="2">
    <source>
        <dbReference type="EMBL" id="MCP1171989.1"/>
    </source>
</evidence>
<keyword evidence="1" id="KW-0472">Membrane</keyword>